<reference evidence="3" key="1">
    <citation type="submission" date="2022-11" db="UniProtKB">
        <authorList>
            <consortium name="WormBaseParasite"/>
        </authorList>
    </citation>
    <scope>IDENTIFICATION</scope>
</reference>
<feature type="transmembrane region" description="Helical" evidence="1">
    <location>
        <begin position="67"/>
        <end position="90"/>
    </location>
</feature>
<keyword evidence="1" id="KW-0472">Membrane</keyword>
<organism evidence="2 3">
    <name type="scientific">Romanomermis culicivorax</name>
    <name type="common">Nematode worm</name>
    <dbReference type="NCBI Taxonomy" id="13658"/>
    <lineage>
        <taxon>Eukaryota</taxon>
        <taxon>Metazoa</taxon>
        <taxon>Ecdysozoa</taxon>
        <taxon>Nematoda</taxon>
        <taxon>Enoplea</taxon>
        <taxon>Dorylaimia</taxon>
        <taxon>Mermithida</taxon>
        <taxon>Mermithoidea</taxon>
        <taxon>Mermithidae</taxon>
        <taxon>Romanomermis</taxon>
    </lineage>
</organism>
<proteinExistence type="predicted"/>
<sequence>MMRMETMNDNSTNTPKRCSDLRVNKLFLFESFLMLLLASIAVCVISMKIRITLRSGGATPANVKLLFLSSLIASILRSIQFLFAFFYYILLFVDRRIVVPFDLNLCIVLQYFYMVPAQQWNECG</sequence>
<dbReference type="WBParaSite" id="nRc.2.0.1.t00644-RA">
    <property type="protein sequence ID" value="nRc.2.0.1.t00644-RA"/>
    <property type="gene ID" value="nRc.2.0.1.g00644"/>
</dbReference>
<evidence type="ECO:0000313" key="3">
    <source>
        <dbReference type="WBParaSite" id="nRc.2.0.1.t00644-RA"/>
    </source>
</evidence>
<evidence type="ECO:0000256" key="1">
    <source>
        <dbReference type="SAM" id="Phobius"/>
    </source>
</evidence>
<protein>
    <submittedName>
        <fullName evidence="3">Uncharacterized protein</fullName>
    </submittedName>
</protein>
<evidence type="ECO:0000313" key="2">
    <source>
        <dbReference type="Proteomes" id="UP000887565"/>
    </source>
</evidence>
<accession>A0A915HGU0</accession>
<keyword evidence="2" id="KW-1185">Reference proteome</keyword>
<keyword evidence="1" id="KW-1133">Transmembrane helix</keyword>
<keyword evidence="1" id="KW-0812">Transmembrane</keyword>
<dbReference type="AlphaFoldDB" id="A0A915HGU0"/>
<dbReference type="Proteomes" id="UP000887565">
    <property type="component" value="Unplaced"/>
</dbReference>
<name>A0A915HGU0_ROMCU</name>
<feature type="transmembrane region" description="Helical" evidence="1">
    <location>
        <begin position="26"/>
        <end position="47"/>
    </location>
</feature>